<reference evidence="4" key="1">
    <citation type="submission" date="2016-11" db="EMBL/GenBank/DDBJ databases">
        <authorList>
            <person name="Varghese N."/>
            <person name="Submissions S."/>
        </authorList>
    </citation>
    <scope>NUCLEOTIDE SEQUENCE [LARGE SCALE GENOMIC DNA]</scope>
    <source>
        <strain evidence="4">UWOS</strain>
    </source>
</reference>
<proteinExistence type="predicted"/>
<dbReference type="GO" id="GO:0032259">
    <property type="term" value="P:methylation"/>
    <property type="evidence" value="ECO:0007669"/>
    <property type="project" value="UniProtKB-KW"/>
</dbReference>
<dbReference type="EMBL" id="FUWU01000002">
    <property type="protein sequence ID" value="SJZ34869.1"/>
    <property type="molecule type" value="Genomic_DNA"/>
</dbReference>
<evidence type="ECO:0000313" key="5">
    <source>
        <dbReference type="Proteomes" id="UP000190449"/>
    </source>
</evidence>
<dbReference type="Proteomes" id="UP000190449">
    <property type="component" value="Unassembled WGS sequence"/>
</dbReference>
<protein>
    <submittedName>
        <fullName evidence="2">Methyltransferase domain-containing protein</fullName>
    </submittedName>
</protein>
<dbReference type="RefSeq" id="WP_073302902.1">
    <property type="nucleotide sequence ID" value="NZ_FRAW01000005.1"/>
</dbReference>
<gene>
    <name evidence="3" type="ORF">SAMN02745108_00195</name>
    <name evidence="2" type="ORF">SAMN05720469_10545</name>
</gene>
<dbReference type="Gene3D" id="3.40.50.150">
    <property type="entry name" value="Vaccinia Virus protein VP39"/>
    <property type="match status" value="1"/>
</dbReference>
<organism evidence="2 4">
    <name type="scientific">Fibrobacter intestinalis</name>
    <dbReference type="NCBI Taxonomy" id="28122"/>
    <lineage>
        <taxon>Bacteria</taxon>
        <taxon>Pseudomonadati</taxon>
        <taxon>Fibrobacterota</taxon>
        <taxon>Fibrobacteria</taxon>
        <taxon>Fibrobacterales</taxon>
        <taxon>Fibrobacteraceae</taxon>
        <taxon>Fibrobacter</taxon>
    </lineage>
</organism>
<dbReference type="InterPro" id="IPR013216">
    <property type="entry name" value="Methyltransf_11"/>
</dbReference>
<evidence type="ECO:0000313" key="4">
    <source>
        <dbReference type="Proteomes" id="UP000184275"/>
    </source>
</evidence>
<accession>A0A1M6S5C4</accession>
<dbReference type="AlphaFoldDB" id="A0A1M6S5C4"/>
<dbReference type="EMBL" id="FRAW01000005">
    <property type="protein sequence ID" value="SHK40024.1"/>
    <property type="molecule type" value="Genomic_DNA"/>
</dbReference>
<evidence type="ECO:0000259" key="1">
    <source>
        <dbReference type="Pfam" id="PF08241"/>
    </source>
</evidence>
<dbReference type="Pfam" id="PF08241">
    <property type="entry name" value="Methyltransf_11"/>
    <property type="match status" value="1"/>
</dbReference>
<dbReference type="InterPro" id="IPR029063">
    <property type="entry name" value="SAM-dependent_MTases_sf"/>
</dbReference>
<dbReference type="PANTHER" id="PTHR43591">
    <property type="entry name" value="METHYLTRANSFERASE"/>
    <property type="match status" value="1"/>
</dbReference>
<accession>A0A1T4JXN4</accession>
<dbReference type="STRING" id="28122.SAMN02745108_00195"/>
<keyword evidence="2" id="KW-0808">Transferase</keyword>
<evidence type="ECO:0000313" key="2">
    <source>
        <dbReference type="EMBL" id="SHK40024.1"/>
    </source>
</evidence>
<sequence length="262" mass="30581">MTIQEPDQSVWDRFWARKKDLSKVYPASPTILKTIYKHFPNVRGMKILEVGPGSGRDSADLAKQGADVYVLDFSAESLKTVEALRIREHLEENLHCIRGDAFHSPFPDGTFDLVFHQGLAEHFVDPQPLIEENFRIVKPGGYFLCDVPQTFHLYTVVKHILIAMKKWFAGWETQFTIGQLRRLVKSSGFQIRYEYGDWMRPNFFYRSFRELCFKFNVELPKYPFAGTAYQKANNWILDRFDRIALSRYTQLSIGILSQKPKE</sequence>
<dbReference type="GO" id="GO:0008757">
    <property type="term" value="F:S-adenosylmethionine-dependent methyltransferase activity"/>
    <property type="evidence" value="ECO:0007669"/>
    <property type="project" value="InterPro"/>
</dbReference>
<feature type="domain" description="Methyltransferase type 11" evidence="1">
    <location>
        <begin position="48"/>
        <end position="145"/>
    </location>
</feature>
<dbReference type="SUPFAM" id="SSF53335">
    <property type="entry name" value="S-adenosyl-L-methionine-dependent methyltransferases"/>
    <property type="match status" value="1"/>
</dbReference>
<name>A0A1M6S5C4_9BACT</name>
<keyword evidence="2" id="KW-0489">Methyltransferase</keyword>
<reference evidence="3 5" key="3">
    <citation type="submission" date="2017-02" db="EMBL/GenBank/DDBJ databases">
        <authorList>
            <person name="Peterson S.W."/>
        </authorList>
    </citation>
    <scope>NUCLEOTIDE SEQUENCE [LARGE SCALE GENOMIC DNA]</scope>
    <source>
        <strain evidence="3 5">ATCC 43854</strain>
    </source>
</reference>
<dbReference type="PANTHER" id="PTHR43591:SF110">
    <property type="entry name" value="RHODANESE DOMAIN-CONTAINING PROTEIN"/>
    <property type="match status" value="1"/>
</dbReference>
<dbReference type="Proteomes" id="UP000184275">
    <property type="component" value="Unassembled WGS sequence"/>
</dbReference>
<dbReference type="CDD" id="cd02440">
    <property type="entry name" value="AdoMet_MTases"/>
    <property type="match status" value="1"/>
</dbReference>
<keyword evidence="4" id="KW-1185">Reference proteome</keyword>
<evidence type="ECO:0000313" key="3">
    <source>
        <dbReference type="EMBL" id="SJZ34869.1"/>
    </source>
</evidence>
<reference evidence="2" key="2">
    <citation type="submission" date="2016-11" db="EMBL/GenBank/DDBJ databases">
        <authorList>
            <person name="Jaros S."/>
            <person name="Januszkiewicz K."/>
            <person name="Wedrychowicz H."/>
        </authorList>
    </citation>
    <scope>NUCLEOTIDE SEQUENCE [LARGE SCALE GENOMIC DNA]</scope>
    <source>
        <strain evidence="2">UWOS</strain>
    </source>
</reference>